<evidence type="ECO:0000313" key="14">
    <source>
        <dbReference type="EMBL" id="PVE11778.1"/>
    </source>
</evidence>
<dbReference type="PANTHER" id="PTHR33254">
    <property type="entry name" value="4-HYDROXY-4-METHYL-2-OXOGLUTARATE ALDOLASE 3-RELATED"/>
    <property type="match status" value="1"/>
</dbReference>
<comment type="catalytic activity">
    <reaction evidence="1">
        <text>4-hydroxy-4-methyl-2-oxoglutarate = 2 pyruvate</text>
        <dbReference type="Rhea" id="RHEA:22748"/>
        <dbReference type="ChEBI" id="CHEBI:15361"/>
        <dbReference type="ChEBI" id="CHEBI:58276"/>
        <dbReference type="EC" id="4.1.3.17"/>
    </reaction>
</comment>
<dbReference type="InterPro" id="IPR036704">
    <property type="entry name" value="RraA/RraA-like_sf"/>
</dbReference>
<organism evidence="14 15">
    <name type="scientific">Streptomyces scopuliridis RB72</name>
    <dbReference type="NCBI Taxonomy" id="1440053"/>
    <lineage>
        <taxon>Bacteria</taxon>
        <taxon>Bacillati</taxon>
        <taxon>Actinomycetota</taxon>
        <taxon>Actinomycetes</taxon>
        <taxon>Kitasatosporales</taxon>
        <taxon>Streptomycetaceae</taxon>
        <taxon>Streptomyces</taxon>
    </lineage>
</organism>
<accession>A0A2T7T9I6</accession>
<comment type="caution">
    <text evidence="14">The sequence shown here is derived from an EMBL/GenBank/DDBJ whole genome shotgun (WGS) entry which is preliminary data.</text>
</comment>
<comment type="similarity">
    <text evidence="3">Belongs to the class II aldolase/RraA-like family.</text>
</comment>
<protein>
    <recommendedName>
        <fullName evidence="7">Putative 4-hydroxy-4-methyl-2-oxoglutarate aldolase</fullName>
        <ecNumber evidence="6">4.1.1.112</ecNumber>
        <ecNumber evidence="5">4.1.3.17</ecNumber>
    </recommendedName>
    <alternativeName>
        <fullName evidence="11">Oxaloacetate decarboxylase</fullName>
    </alternativeName>
    <alternativeName>
        <fullName evidence="9">Regulator of ribonuclease activity homolog</fullName>
    </alternativeName>
    <alternativeName>
        <fullName evidence="10">RraA-like protein</fullName>
    </alternativeName>
</protein>
<evidence type="ECO:0000256" key="3">
    <source>
        <dbReference type="ARBA" id="ARBA00008621"/>
    </source>
</evidence>
<keyword evidence="14" id="KW-0808">Transferase</keyword>
<evidence type="ECO:0000256" key="4">
    <source>
        <dbReference type="ARBA" id="ARBA00011233"/>
    </source>
</evidence>
<keyword evidence="14" id="KW-0489">Methyltransferase</keyword>
<keyword evidence="15" id="KW-1185">Reference proteome</keyword>
<dbReference type="Pfam" id="PF03737">
    <property type="entry name" value="RraA-like"/>
    <property type="match status" value="1"/>
</dbReference>
<dbReference type="InterPro" id="IPR005493">
    <property type="entry name" value="RraA/RraA-like"/>
</dbReference>
<dbReference type="CDD" id="cd16841">
    <property type="entry name" value="RraA_family"/>
    <property type="match status" value="1"/>
</dbReference>
<proteinExistence type="inferred from homology"/>
<comment type="cofactor">
    <cofactor evidence="13">
        <name>Mg(2+)</name>
        <dbReference type="ChEBI" id="CHEBI:18420"/>
    </cofactor>
</comment>
<sequence>MTLVSGRDGLPAGQALLLERLARIDFPTLGHLLEDGFVSPAIRRLGLPRRMIGIASTLALDTPDAGAVNRAILELGPADVLVIDAGGAPSHAVIGAVTVAALHARGASGVLVDGVVTDIDALADPGSGICVHARGTSCLTTKRLGGEGGRRQVPVEVGGVRIDPGDLVLGDANGVIALRPQVLASVLDAAEETDAREPALLRAIADGEDPRTLLHLG</sequence>
<name>A0A2T7T9I6_9ACTN</name>
<keyword evidence="13" id="KW-0460">Magnesium</keyword>
<dbReference type="EC" id="4.1.1.112" evidence="6"/>
<evidence type="ECO:0000256" key="13">
    <source>
        <dbReference type="PIRSR" id="PIRSR605493-1"/>
    </source>
</evidence>
<comment type="subunit">
    <text evidence="4">Homotrimer.</text>
</comment>
<evidence type="ECO:0000256" key="7">
    <source>
        <dbReference type="ARBA" id="ARBA00016549"/>
    </source>
</evidence>
<dbReference type="GO" id="GO:0008948">
    <property type="term" value="F:oxaloacetate decarboxylase activity"/>
    <property type="evidence" value="ECO:0007669"/>
    <property type="project" value="UniProtKB-EC"/>
</dbReference>
<dbReference type="GO" id="GO:0032259">
    <property type="term" value="P:methylation"/>
    <property type="evidence" value="ECO:0007669"/>
    <property type="project" value="UniProtKB-KW"/>
</dbReference>
<dbReference type="GO" id="GO:0008168">
    <property type="term" value="F:methyltransferase activity"/>
    <property type="evidence" value="ECO:0007669"/>
    <property type="project" value="UniProtKB-KW"/>
</dbReference>
<evidence type="ECO:0000256" key="6">
    <source>
        <dbReference type="ARBA" id="ARBA00012947"/>
    </source>
</evidence>
<evidence type="ECO:0000256" key="5">
    <source>
        <dbReference type="ARBA" id="ARBA00012213"/>
    </source>
</evidence>
<comment type="function">
    <text evidence="8">Catalyzes the aldol cleavage of 4-hydroxy-4-methyl-2-oxoglutarate (HMG) into 2 molecules of pyruvate. Also contains a secondary oxaloacetate (OAA) decarboxylase activity due to the common pyruvate enolate transition state formed following C-C bond cleavage in the retro-aldol and decarboxylation reactions.</text>
</comment>
<dbReference type="EC" id="4.1.3.17" evidence="5"/>
<evidence type="ECO:0000256" key="12">
    <source>
        <dbReference type="ARBA" id="ARBA00047973"/>
    </source>
</evidence>
<dbReference type="STRING" id="1440053.GCA_000718095_05074"/>
<evidence type="ECO:0000256" key="9">
    <source>
        <dbReference type="ARBA" id="ARBA00029596"/>
    </source>
</evidence>
<evidence type="ECO:0000256" key="8">
    <source>
        <dbReference type="ARBA" id="ARBA00025046"/>
    </source>
</evidence>
<keyword evidence="13" id="KW-0479">Metal-binding</keyword>
<comment type="cofactor">
    <cofactor evidence="2">
        <name>a divalent metal cation</name>
        <dbReference type="ChEBI" id="CHEBI:60240"/>
    </cofactor>
</comment>
<dbReference type="RefSeq" id="WP_051746206.1">
    <property type="nucleotide sequence ID" value="NZ_AZSP01000127.1"/>
</dbReference>
<dbReference type="EMBL" id="AZSP01000127">
    <property type="protein sequence ID" value="PVE11778.1"/>
    <property type="molecule type" value="Genomic_DNA"/>
</dbReference>
<reference evidence="14 15" key="1">
    <citation type="submission" date="2013-12" db="EMBL/GenBank/DDBJ databases">
        <title>Annotated genome of Streptomyces scopuliridis.</title>
        <authorList>
            <person name="Olson J.B."/>
        </authorList>
    </citation>
    <scope>NUCLEOTIDE SEQUENCE [LARGE SCALE GENOMIC DNA]</scope>
    <source>
        <strain evidence="14 15">RB72</strain>
    </source>
</reference>
<dbReference type="AlphaFoldDB" id="A0A2T7T9I6"/>
<comment type="catalytic activity">
    <reaction evidence="12">
        <text>oxaloacetate + H(+) = pyruvate + CO2</text>
        <dbReference type="Rhea" id="RHEA:15641"/>
        <dbReference type="ChEBI" id="CHEBI:15361"/>
        <dbReference type="ChEBI" id="CHEBI:15378"/>
        <dbReference type="ChEBI" id="CHEBI:16452"/>
        <dbReference type="ChEBI" id="CHEBI:16526"/>
        <dbReference type="EC" id="4.1.1.112"/>
    </reaction>
</comment>
<evidence type="ECO:0000256" key="10">
    <source>
        <dbReference type="ARBA" id="ARBA00030169"/>
    </source>
</evidence>
<evidence type="ECO:0000256" key="1">
    <source>
        <dbReference type="ARBA" id="ARBA00001342"/>
    </source>
</evidence>
<dbReference type="Proteomes" id="UP000245992">
    <property type="component" value="Unassembled WGS sequence"/>
</dbReference>
<dbReference type="Gene3D" id="3.50.30.40">
    <property type="entry name" value="Ribonuclease E inhibitor RraA/RraA-like"/>
    <property type="match status" value="1"/>
</dbReference>
<evidence type="ECO:0000256" key="2">
    <source>
        <dbReference type="ARBA" id="ARBA00001968"/>
    </source>
</evidence>
<gene>
    <name evidence="14" type="ORF">Y717_01285</name>
</gene>
<dbReference type="OrthoDB" id="943692at2"/>
<evidence type="ECO:0000313" key="15">
    <source>
        <dbReference type="Proteomes" id="UP000245992"/>
    </source>
</evidence>
<dbReference type="GO" id="GO:0046872">
    <property type="term" value="F:metal ion binding"/>
    <property type="evidence" value="ECO:0007669"/>
    <property type="project" value="UniProtKB-KW"/>
</dbReference>
<feature type="binding site" evidence="13">
    <location>
        <position position="118"/>
    </location>
    <ligand>
        <name>Mg(2+)</name>
        <dbReference type="ChEBI" id="CHEBI:18420"/>
    </ligand>
</feature>
<dbReference type="GO" id="GO:0047443">
    <property type="term" value="F:4-hydroxy-4-methyl-2-oxoglutarate aldolase activity"/>
    <property type="evidence" value="ECO:0007669"/>
    <property type="project" value="UniProtKB-EC"/>
</dbReference>
<dbReference type="PANTHER" id="PTHR33254:SF4">
    <property type="entry name" value="4-HYDROXY-4-METHYL-2-OXOGLUTARATE ALDOLASE 3-RELATED"/>
    <property type="match status" value="1"/>
</dbReference>
<evidence type="ECO:0000256" key="11">
    <source>
        <dbReference type="ARBA" id="ARBA00032305"/>
    </source>
</evidence>
<dbReference type="SUPFAM" id="SSF89562">
    <property type="entry name" value="RraA-like"/>
    <property type="match status" value="1"/>
</dbReference>